<keyword evidence="6" id="KW-0805">Transcription regulation</keyword>
<dbReference type="AlphaFoldDB" id="A0A1Q9CLE8"/>
<dbReference type="Gene3D" id="1.10.472.10">
    <property type="entry name" value="Cyclin-like"/>
    <property type="match status" value="2"/>
</dbReference>
<dbReference type="Pfam" id="PF00382">
    <property type="entry name" value="TFIIB"/>
    <property type="match status" value="1"/>
</dbReference>
<dbReference type="GO" id="GO:0097550">
    <property type="term" value="C:transcription preinitiation complex"/>
    <property type="evidence" value="ECO:0007669"/>
    <property type="project" value="TreeGrafter"/>
</dbReference>
<evidence type="ECO:0000259" key="10">
    <source>
        <dbReference type="PROSITE" id="PS51134"/>
    </source>
</evidence>
<comment type="caution">
    <text evidence="11">The sequence shown here is derived from an EMBL/GenBank/DDBJ whole genome shotgun (WGS) entry which is preliminary data.</text>
</comment>
<comment type="similarity">
    <text evidence="2">Belongs to the TFIIB family.</text>
</comment>
<dbReference type="GO" id="GO:0001006">
    <property type="term" value="F:RNA polymerase III type 3 promoter sequence-specific DNA binding"/>
    <property type="evidence" value="ECO:0007669"/>
    <property type="project" value="TreeGrafter"/>
</dbReference>
<dbReference type="Gene3D" id="2.20.25.10">
    <property type="match status" value="1"/>
</dbReference>
<keyword evidence="4 9" id="KW-0863">Zinc-finger</keyword>
<dbReference type="OrthoDB" id="511529at2759"/>
<evidence type="ECO:0000256" key="6">
    <source>
        <dbReference type="ARBA" id="ARBA00023015"/>
    </source>
</evidence>
<dbReference type="PANTHER" id="PTHR11618">
    <property type="entry name" value="TRANSCRIPTION INITIATION FACTOR IIB-RELATED"/>
    <property type="match status" value="1"/>
</dbReference>
<protein>
    <submittedName>
        <fullName evidence="11">Transcription factor IIIB 60 kDa subunit</fullName>
    </submittedName>
</protein>
<dbReference type="InterPro" id="IPR000812">
    <property type="entry name" value="TFIIB"/>
</dbReference>
<evidence type="ECO:0000256" key="4">
    <source>
        <dbReference type="ARBA" id="ARBA00022771"/>
    </source>
</evidence>
<reference evidence="11 12" key="1">
    <citation type="submission" date="2016-02" db="EMBL/GenBank/DDBJ databases">
        <title>Genome analysis of coral dinoflagellate symbionts highlights evolutionary adaptations to a symbiotic lifestyle.</title>
        <authorList>
            <person name="Aranda M."/>
            <person name="Li Y."/>
            <person name="Liew Y.J."/>
            <person name="Baumgarten S."/>
            <person name="Simakov O."/>
            <person name="Wilson M."/>
            <person name="Piel J."/>
            <person name="Ashoor H."/>
            <person name="Bougouffa S."/>
            <person name="Bajic V.B."/>
            <person name="Ryu T."/>
            <person name="Ravasi T."/>
            <person name="Bayer T."/>
            <person name="Micklem G."/>
            <person name="Kim H."/>
            <person name="Bhak J."/>
            <person name="Lajeunesse T.C."/>
            <person name="Voolstra C.R."/>
        </authorList>
    </citation>
    <scope>NUCLEOTIDE SEQUENCE [LARGE SCALE GENOMIC DNA]</scope>
    <source>
        <strain evidence="11 12">CCMP2467</strain>
    </source>
</reference>
<feature type="domain" description="TFIIB-type" evidence="10">
    <location>
        <begin position="1"/>
        <end position="30"/>
    </location>
</feature>
<dbReference type="GO" id="GO:0008270">
    <property type="term" value="F:zinc ion binding"/>
    <property type="evidence" value="ECO:0007669"/>
    <property type="project" value="UniProtKB-KW"/>
</dbReference>
<organism evidence="11 12">
    <name type="scientific">Symbiodinium microadriaticum</name>
    <name type="common">Dinoflagellate</name>
    <name type="synonym">Zooxanthella microadriatica</name>
    <dbReference type="NCBI Taxonomy" id="2951"/>
    <lineage>
        <taxon>Eukaryota</taxon>
        <taxon>Sar</taxon>
        <taxon>Alveolata</taxon>
        <taxon>Dinophyceae</taxon>
        <taxon>Suessiales</taxon>
        <taxon>Symbiodiniaceae</taxon>
        <taxon>Symbiodinium</taxon>
    </lineage>
</organism>
<keyword evidence="12" id="KW-1185">Reference proteome</keyword>
<keyword evidence="8" id="KW-0539">Nucleus</keyword>
<dbReference type="EMBL" id="LSRX01001096">
    <property type="protein sequence ID" value="OLP83735.1"/>
    <property type="molecule type" value="Genomic_DNA"/>
</dbReference>
<keyword evidence="3" id="KW-0479">Metal-binding</keyword>
<dbReference type="SUPFAM" id="SSF47954">
    <property type="entry name" value="Cyclin-like"/>
    <property type="match status" value="2"/>
</dbReference>
<comment type="subcellular location">
    <subcellularLocation>
        <location evidence="1">Nucleus</location>
    </subcellularLocation>
</comment>
<evidence type="ECO:0000256" key="1">
    <source>
        <dbReference type="ARBA" id="ARBA00004123"/>
    </source>
</evidence>
<evidence type="ECO:0000313" key="12">
    <source>
        <dbReference type="Proteomes" id="UP000186817"/>
    </source>
</evidence>
<dbReference type="GO" id="GO:0005634">
    <property type="term" value="C:nucleus"/>
    <property type="evidence" value="ECO:0007669"/>
    <property type="project" value="UniProtKB-SubCell"/>
</dbReference>
<evidence type="ECO:0000313" key="11">
    <source>
        <dbReference type="EMBL" id="OLP83735.1"/>
    </source>
</evidence>
<evidence type="ECO:0000256" key="7">
    <source>
        <dbReference type="ARBA" id="ARBA00023163"/>
    </source>
</evidence>
<dbReference type="GO" id="GO:0070897">
    <property type="term" value="P:transcription preinitiation complex assembly"/>
    <property type="evidence" value="ECO:0007669"/>
    <property type="project" value="InterPro"/>
</dbReference>
<evidence type="ECO:0000256" key="3">
    <source>
        <dbReference type="ARBA" id="ARBA00022723"/>
    </source>
</evidence>
<dbReference type="PANTHER" id="PTHR11618:SF4">
    <property type="entry name" value="TRANSCRIPTION FACTOR IIIB 90 KDA SUBUNIT"/>
    <property type="match status" value="1"/>
</dbReference>
<dbReference type="SUPFAM" id="SSF57783">
    <property type="entry name" value="Zinc beta-ribbon"/>
    <property type="match status" value="1"/>
</dbReference>
<name>A0A1Q9CLE8_SYMMI</name>
<dbReference type="InterPro" id="IPR013137">
    <property type="entry name" value="Znf_TFIIB"/>
</dbReference>
<keyword evidence="5" id="KW-0862">Zinc</keyword>
<dbReference type="GO" id="GO:0017025">
    <property type="term" value="F:TBP-class protein binding"/>
    <property type="evidence" value="ECO:0007669"/>
    <property type="project" value="InterPro"/>
</dbReference>
<sequence>MQCRQCGSYDVIYSVARGDTVCGNCGEVLEDRTMVTETAFVHAANGADEGRNRSPHLLIDFSDVLQAPVKTIGRVYMKLMRRLADRLAARAVGGRIDFSVGLSFVGGPNSQEVALNKGLSRMGYIADRLQLPAPIQEAGRRMYTLACSLNFNAGTQQRFTCAACLYVVCRRNRSPHLLIDFSDVLQAPVKTIGRVYMKLMRRLVGGDFTNHMQAGSSGLEVPLVDPSIFIERFARRLELGGQQRKVQNTAMRLIQYMHRDWICIGDPTALGSG</sequence>
<evidence type="ECO:0000256" key="5">
    <source>
        <dbReference type="ARBA" id="ARBA00022833"/>
    </source>
</evidence>
<evidence type="ECO:0000256" key="8">
    <source>
        <dbReference type="ARBA" id="ARBA00023242"/>
    </source>
</evidence>
<dbReference type="PROSITE" id="PS51134">
    <property type="entry name" value="ZF_TFIIB"/>
    <property type="match status" value="1"/>
</dbReference>
<proteinExistence type="inferred from homology"/>
<dbReference type="GO" id="GO:0000126">
    <property type="term" value="C:transcription factor TFIIIB complex"/>
    <property type="evidence" value="ECO:0007669"/>
    <property type="project" value="TreeGrafter"/>
</dbReference>
<dbReference type="InterPro" id="IPR013150">
    <property type="entry name" value="TFIIB_cyclin"/>
</dbReference>
<evidence type="ECO:0000256" key="9">
    <source>
        <dbReference type="PROSITE-ProRule" id="PRU00469"/>
    </source>
</evidence>
<dbReference type="InterPro" id="IPR036915">
    <property type="entry name" value="Cyclin-like_sf"/>
</dbReference>
<gene>
    <name evidence="11" type="primary">brf1</name>
    <name evidence="11" type="ORF">AK812_SmicGene35481</name>
</gene>
<dbReference type="PRINTS" id="PR00685">
    <property type="entry name" value="TIFACTORIIB"/>
</dbReference>
<accession>A0A1Q9CLE8</accession>
<dbReference type="Proteomes" id="UP000186817">
    <property type="component" value="Unassembled WGS sequence"/>
</dbReference>
<dbReference type="Pfam" id="PF08271">
    <property type="entry name" value="Zn_Ribbon_TF"/>
    <property type="match status" value="1"/>
</dbReference>
<dbReference type="GO" id="GO:0000995">
    <property type="term" value="F:RNA polymerase III general transcription initiation factor activity"/>
    <property type="evidence" value="ECO:0007669"/>
    <property type="project" value="TreeGrafter"/>
</dbReference>
<keyword evidence="7" id="KW-0804">Transcription</keyword>
<evidence type="ECO:0000256" key="2">
    <source>
        <dbReference type="ARBA" id="ARBA00010857"/>
    </source>
</evidence>